<proteinExistence type="predicted"/>
<dbReference type="SUPFAM" id="SSF55781">
    <property type="entry name" value="GAF domain-like"/>
    <property type="match status" value="1"/>
</dbReference>
<dbReference type="Pfam" id="PF01590">
    <property type="entry name" value="GAF"/>
    <property type="match status" value="1"/>
</dbReference>
<feature type="modified residue" description="4-aspartylphosphate" evidence="6">
    <location>
        <position position="1135"/>
    </location>
</feature>
<keyword evidence="11" id="KW-1185">Reference proteome</keyword>
<dbReference type="InterPro" id="IPR004358">
    <property type="entry name" value="Sig_transdc_His_kin-like_C"/>
</dbReference>
<dbReference type="GO" id="GO:0000155">
    <property type="term" value="F:phosphorelay sensor kinase activity"/>
    <property type="evidence" value="ECO:0007669"/>
    <property type="project" value="InterPro"/>
</dbReference>
<evidence type="ECO:0000256" key="6">
    <source>
        <dbReference type="PROSITE-ProRule" id="PRU00169"/>
    </source>
</evidence>
<keyword evidence="4" id="KW-0808">Transferase</keyword>
<dbReference type="EC" id="2.7.13.3" evidence="2"/>
<dbReference type="InterPro" id="IPR036097">
    <property type="entry name" value="HisK_dim/P_sf"/>
</dbReference>
<dbReference type="PANTHER" id="PTHR43047:SF72">
    <property type="entry name" value="OSMOSENSING HISTIDINE PROTEIN KINASE SLN1"/>
    <property type="match status" value="1"/>
</dbReference>
<evidence type="ECO:0000256" key="4">
    <source>
        <dbReference type="ARBA" id="ARBA00022679"/>
    </source>
</evidence>
<dbReference type="Gene3D" id="3.40.50.2300">
    <property type="match status" value="1"/>
</dbReference>
<dbReference type="AlphaFoldDB" id="A0AAD6HWW0"/>
<dbReference type="PROSITE" id="PS50110">
    <property type="entry name" value="RESPONSE_REGULATORY"/>
    <property type="match status" value="1"/>
</dbReference>
<feature type="region of interest" description="Disordered" evidence="7">
    <location>
        <begin position="413"/>
        <end position="473"/>
    </location>
</feature>
<dbReference type="Gene3D" id="3.30.450.40">
    <property type="match status" value="1"/>
</dbReference>
<dbReference type="SUPFAM" id="SSF52172">
    <property type="entry name" value="CheY-like"/>
    <property type="match status" value="1"/>
</dbReference>
<dbReference type="InterPro" id="IPR003594">
    <property type="entry name" value="HATPase_dom"/>
</dbReference>
<dbReference type="PROSITE" id="PS50109">
    <property type="entry name" value="HIS_KIN"/>
    <property type="match status" value="1"/>
</dbReference>
<evidence type="ECO:0000259" key="8">
    <source>
        <dbReference type="PROSITE" id="PS50109"/>
    </source>
</evidence>
<dbReference type="InterPro" id="IPR005467">
    <property type="entry name" value="His_kinase_dom"/>
</dbReference>
<feature type="compositionally biased region" description="Basic and acidic residues" evidence="7">
    <location>
        <begin position="46"/>
        <end position="55"/>
    </location>
</feature>
<keyword evidence="3 6" id="KW-0597">Phosphoprotein</keyword>
<dbReference type="InterPro" id="IPR001789">
    <property type="entry name" value="Sig_transdc_resp-reg_receiver"/>
</dbReference>
<dbReference type="FunFam" id="3.30.565.10:FF:000201">
    <property type="entry name" value="Sensor histidine kinase/response regulator, putative (AFU_orthologue AFUA_4G01020)"/>
    <property type="match status" value="1"/>
</dbReference>
<dbReference type="InterPro" id="IPR011006">
    <property type="entry name" value="CheY-like_superfamily"/>
</dbReference>
<dbReference type="InterPro" id="IPR029016">
    <property type="entry name" value="GAF-like_dom_sf"/>
</dbReference>
<dbReference type="CDD" id="cd00082">
    <property type="entry name" value="HisKA"/>
    <property type="match status" value="1"/>
</dbReference>
<dbReference type="InterPro" id="IPR003661">
    <property type="entry name" value="HisK_dim/P_dom"/>
</dbReference>
<dbReference type="CDD" id="cd17546">
    <property type="entry name" value="REC_hyHK_CKI1_RcsC-like"/>
    <property type="match status" value="1"/>
</dbReference>
<dbReference type="InterPro" id="IPR036890">
    <property type="entry name" value="HATPase_C_sf"/>
</dbReference>
<name>A0AAD6HWW0_9EURO</name>
<feature type="region of interest" description="Disordered" evidence="7">
    <location>
        <begin position="38"/>
        <end position="62"/>
    </location>
</feature>
<feature type="compositionally biased region" description="Low complexity" evidence="7">
    <location>
        <begin position="300"/>
        <end position="315"/>
    </location>
</feature>
<comment type="caution">
    <text evidence="10">The sequence shown here is derived from an EMBL/GenBank/DDBJ whole genome shotgun (WGS) entry which is preliminary data.</text>
</comment>
<dbReference type="FunFam" id="3.30.450.40:FF:000083">
    <property type="entry name" value="Sensor histidine kinase/response regulator, putative (AFU_orthologue AFUA_4G00660)"/>
    <property type="match status" value="1"/>
</dbReference>
<protein>
    <recommendedName>
        <fullName evidence="2">histidine kinase</fullName>
        <ecNumber evidence="2">2.7.13.3</ecNumber>
    </recommendedName>
</protein>
<reference evidence="10" key="1">
    <citation type="journal article" date="2023" name="IMA Fungus">
        <title>Comparative genomic study of the Penicillium genus elucidates a diverse pangenome and 15 lateral gene transfer events.</title>
        <authorList>
            <person name="Petersen C."/>
            <person name="Sorensen T."/>
            <person name="Nielsen M.R."/>
            <person name="Sondergaard T.E."/>
            <person name="Sorensen J.L."/>
            <person name="Fitzpatrick D.A."/>
            <person name="Frisvad J.C."/>
            <person name="Nielsen K.L."/>
        </authorList>
    </citation>
    <scope>NUCLEOTIDE SEQUENCE</scope>
    <source>
        <strain evidence="10">IBT 17514</strain>
    </source>
</reference>
<keyword evidence="5" id="KW-0418">Kinase</keyword>
<dbReference type="Gene3D" id="3.30.565.10">
    <property type="entry name" value="Histidine kinase-like ATPase, C-terminal domain"/>
    <property type="match status" value="1"/>
</dbReference>
<feature type="region of interest" description="Disordered" evidence="7">
    <location>
        <begin position="290"/>
        <end position="323"/>
    </location>
</feature>
<evidence type="ECO:0000313" key="10">
    <source>
        <dbReference type="EMBL" id="KAJ5740851.1"/>
    </source>
</evidence>
<organism evidence="10 11">
    <name type="scientific">Penicillium malachiteum</name>
    <dbReference type="NCBI Taxonomy" id="1324776"/>
    <lineage>
        <taxon>Eukaryota</taxon>
        <taxon>Fungi</taxon>
        <taxon>Dikarya</taxon>
        <taxon>Ascomycota</taxon>
        <taxon>Pezizomycotina</taxon>
        <taxon>Eurotiomycetes</taxon>
        <taxon>Eurotiomycetidae</taxon>
        <taxon>Eurotiales</taxon>
        <taxon>Aspergillaceae</taxon>
        <taxon>Penicillium</taxon>
    </lineage>
</organism>
<evidence type="ECO:0000256" key="2">
    <source>
        <dbReference type="ARBA" id="ARBA00012438"/>
    </source>
</evidence>
<dbReference type="Pfam" id="PF00072">
    <property type="entry name" value="Response_reg"/>
    <property type="match status" value="1"/>
</dbReference>
<sequence>MNRSGSLAYHLPPCDAERRRIQELSRYYCTLDRPPCANSKTGNDGAKSEAPKGDEQPTGATLSPDITLTALAQLGVLRMGCERSFVSIIDGDNQHIIAEATASISIRNIDQHLPDDGIYLGARTLDLVWGVCPHTVGLFTGQDLSSVIDTSNVTANQTRYIIRDFTKEDCFKDRPYVREWPYMRFYAEVPLYSPSGYVLGSFCVVDNKPREEFGDADVDTLQELSDAIAHHLENTRIVHYHSRAERLVKGLTTFVKDYADFDPREASSNHLIQATTQAANAGELIIGEQRPADSSPVGASTSSTVLSSPSEEPSPIFFAGPASGTTDLSSMNSNLSDRQLPSPGEEKSLYEVLNSGVTASNSVPENTSAVSLTDSIPLSDRIGTIFSRASVLLKQSMNLDGVTFLDASRTNPSFLPSAQQDGWEPLPKSATPSFPAGPLSSSPMGHLTNATNEPKTPCQVLGSSLRKSPAQGLDNDDQLVVPEHLLDTLVTHFPQGQIFNLADQNDADDYWGQDGSNIDEDTSKNLEKISLSLAKIIPSAKSVLFFPLWDYHKSRWMAGTLVWTRDSRRPLEMEELHYFKVFGDSIVSEISRVHWSTTEKSKFDFISSVSHELRSPLHGILASAELLHSTPLLPAQEEMVKMIETSGFTLLDTTDHLLDFCKINNLTQTKKNRKKRSKAEQSSLVSDFDLGQLIEEVTDILYTGQKVQTIGVGDVDDTSSQSSVHDDTDMSVVVRVEQSQHWNVRSQAGAWRRIVMNLLGNSIKWTKRGFVEVSLSRSRRLSDTQSFIAQLTLTDTGSGIAPDFLRHKLFSPFTQEDSLAEGVGLGLSIVRLLVASLDGHINVKSELGVGTQVDVFIPVQYVSAPAENNYQDLPNPSQDPSPRRHACLVAFNGYPDLKETPTGVLTAEAKRKLSIQSTLADIFMSRFGLGVSLAESLDKIQGDVDIAVIEEETLQTEISDRHSLEGLASTYGVKFFVVLGNKFSILDDAVGSNFVRVSQPFAPRKIQGAVQKALEFLRSPNRSERIPQTDPIPSEQTLPIRSSTETDVKEEDEMTVTPPIEVEVTPPPTEITLSSSSPETKTLNVLVVDDNNINLKIMATFMRKIGCTYDTASNGLIALEKYMASTKPYDYVLMDISMPVMDGLVSTSKIRQYEKEKGLTPSCIMAVTGVASDAMHQQALAAGVNDYLIKPLSLTELKRIIAT</sequence>
<dbReference type="Pfam" id="PF00512">
    <property type="entry name" value="HisKA"/>
    <property type="match status" value="1"/>
</dbReference>
<evidence type="ECO:0000256" key="7">
    <source>
        <dbReference type="SAM" id="MobiDB-lite"/>
    </source>
</evidence>
<gene>
    <name evidence="10" type="ORF">N7493_000723</name>
</gene>
<dbReference type="GO" id="GO:0005886">
    <property type="term" value="C:plasma membrane"/>
    <property type="evidence" value="ECO:0007669"/>
    <property type="project" value="TreeGrafter"/>
</dbReference>
<dbReference type="Gene3D" id="1.10.287.130">
    <property type="match status" value="1"/>
</dbReference>
<evidence type="ECO:0000256" key="3">
    <source>
        <dbReference type="ARBA" id="ARBA00022553"/>
    </source>
</evidence>
<dbReference type="SUPFAM" id="SSF47384">
    <property type="entry name" value="Homodimeric domain of signal transducing histidine kinase"/>
    <property type="match status" value="1"/>
</dbReference>
<feature type="domain" description="Response regulatory" evidence="9">
    <location>
        <begin position="1084"/>
        <end position="1203"/>
    </location>
</feature>
<feature type="domain" description="Histidine kinase" evidence="8">
    <location>
        <begin position="608"/>
        <end position="861"/>
    </location>
</feature>
<dbReference type="InterPro" id="IPR003018">
    <property type="entry name" value="GAF"/>
</dbReference>
<evidence type="ECO:0000259" key="9">
    <source>
        <dbReference type="PROSITE" id="PS50110"/>
    </source>
</evidence>
<comment type="catalytic activity">
    <reaction evidence="1">
        <text>ATP + protein L-histidine = ADP + protein N-phospho-L-histidine.</text>
        <dbReference type="EC" id="2.7.13.3"/>
    </reaction>
</comment>
<accession>A0AAD6HWW0</accession>
<evidence type="ECO:0000256" key="1">
    <source>
        <dbReference type="ARBA" id="ARBA00000085"/>
    </source>
</evidence>
<dbReference type="Pfam" id="PF02518">
    <property type="entry name" value="HATPase_c"/>
    <property type="match status" value="1"/>
</dbReference>
<reference evidence="10" key="2">
    <citation type="submission" date="2023-01" db="EMBL/GenBank/DDBJ databases">
        <authorList>
            <person name="Petersen C."/>
        </authorList>
    </citation>
    <scope>NUCLEOTIDE SEQUENCE</scope>
    <source>
        <strain evidence="10">IBT 17514</strain>
    </source>
</reference>
<evidence type="ECO:0000313" key="11">
    <source>
        <dbReference type="Proteomes" id="UP001215712"/>
    </source>
</evidence>
<dbReference type="SUPFAM" id="SSF55874">
    <property type="entry name" value="ATPase domain of HSP90 chaperone/DNA topoisomerase II/histidine kinase"/>
    <property type="match status" value="1"/>
</dbReference>
<dbReference type="SMART" id="SM00388">
    <property type="entry name" value="HisKA"/>
    <property type="match status" value="1"/>
</dbReference>
<dbReference type="SMART" id="SM00448">
    <property type="entry name" value="REC"/>
    <property type="match status" value="1"/>
</dbReference>
<dbReference type="PANTHER" id="PTHR43047">
    <property type="entry name" value="TWO-COMPONENT HISTIDINE PROTEIN KINASE"/>
    <property type="match status" value="1"/>
</dbReference>
<dbReference type="Proteomes" id="UP001215712">
    <property type="component" value="Unassembled WGS sequence"/>
</dbReference>
<evidence type="ECO:0000256" key="5">
    <source>
        <dbReference type="ARBA" id="ARBA00022777"/>
    </source>
</evidence>
<feature type="compositionally biased region" description="Polar residues" evidence="7">
    <location>
        <begin position="439"/>
        <end position="454"/>
    </location>
</feature>
<dbReference type="SMART" id="SM00387">
    <property type="entry name" value="HATPase_c"/>
    <property type="match status" value="1"/>
</dbReference>
<dbReference type="GO" id="GO:0009927">
    <property type="term" value="F:histidine phosphotransfer kinase activity"/>
    <property type="evidence" value="ECO:0007669"/>
    <property type="project" value="TreeGrafter"/>
</dbReference>
<dbReference type="PRINTS" id="PR00344">
    <property type="entry name" value="BCTRLSENSOR"/>
</dbReference>
<dbReference type="EMBL" id="JAQJAN010000001">
    <property type="protein sequence ID" value="KAJ5740851.1"/>
    <property type="molecule type" value="Genomic_DNA"/>
</dbReference>
<dbReference type="FunFam" id="1.10.287.130:FF:000023">
    <property type="entry name" value="Sensor histidine kinase/response regulator, putative"/>
    <property type="match status" value="1"/>
</dbReference>